<evidence type="ECO:0000313" key="2">
    <source>
        <dbReference type="EMBL" id="MEM5535939.1"/>
    </source>
</evidence>
<protein>
    <submittedName>
        <fullName evidence="2">DUF302 domain-containing protein</fullName>
    </submittedName>
</protein>
<sequence length="161" mass="18440">MNTLARKLIFICVSFTFIAFSAITVASPVIKIVMEGPFEENYDKVSQSLEANRFFVIFEPNIGNSLTYFKERWGDEYNQNGYEEIQSLVFCNPWYVNQIINKDPEMAALCPLSVTLLHKNNKTELLFIRPSQIKPDSPAQPLLIKLEGDIVNALEQARMED</sequence>
<dbReference type="SUPFAM" id="SSF103247">
    <property type="entry name" value="TT1751-like"/>
    <property type="match status" value="1"/>
</dbReference>
<dbReference type="EMBL" id="JBBMRA010000004">
    <property type="protein sequence ID" value="MEM5535939.1"/>
    <property type="molecule type" value="Genomic_DNA"/>
</dbReference>
<dbReference type="Proteomes" id="UP001449225">
    <property type="component" value="Unassembled WGS sequence"/>
</dbReference>
<dbReference type="Pfam" id="PF03625">
    <property type="entry name" value="DUF302"/>
    <property type="match status" value="1"/>
</dbReference>
<organism evidence="2 3">
    <name type="scientific">Neptuniibacter pectenicola</name>
    <dbReference type="NCBI Taxonomy" id="1806669"/>
    <lineage>
        <taxon>Bacteria</taxon>
        <taxon>Pseudomonadati</taxon>
        <taxon>Pseudomonadota</taxon>
        <taxon>Gammaproteobacteria</taxon>
        <taxon>Oceanospirillales</taxon>
        <taxon>Oceanospirillaceae</taxon>
        <taxon>Neptuniibacter</taxon>
    </lineage>
</organism>
<reference evidence="2 3" key="1">
    <citation type="submission" date="2024-03" db="EMBL/GenBank/DDBJ databases">
        <title>Community enrichment and isolation of bacterial strains for fucoidan degradation.</title>
        <authorList>
            <person name="Sichert A."/>
        </authorList>
    </citation>
    <scope>NUCLEOTIDE SEQUENCE [LARGE SCALE GENOMIC DNA]</scope>
    <source>
        <strain evidence="2 3">AS76</strain>
    </source>
</reference>
<dbReference type="RefSeq" id="WP_067985288.1">
    <property type="nucleotide sequence ID" value="NZ_JBBMRA010000004.1"/>
</dbReference>
<keyword evidence="3" id="KW-1185">Reference proteome</keyword>
<dbReference type="Gene3D" id="3.30.310.70">
    <property type="entry name" value="TT1751-like domain"/>
    <property type="match status" value="1"/>
</dbReference>
<evidence type="ECO:0000313" key="3">
    <source>
        <dbReference type="Proteomes" id="UP001449225"/>
    </source>
</evidence>
<evidence type="ECO:0000259" key="1">
    <source>
        <dbReference type="Pfam" id="PF03625"/>
    </source>
</evidence>
<gene>
    <name evidence="2" type="ORF">WNY58_05995</name>
</gene>
<comment type="caution">
    <text evidence="2">The sequence shown here is derived from an EMBL/GenBank/DDBJ whole genome shotgun (WGS) entry which is preliminary data.</text>
</comment>
<proteinExistence type="predicted"/>
<feature type="domain" description="DUF302" evidence="1">
    <location>
        <begin position="83"/>
        <end position="130"/>
    </location>
</feature>
<accession>A0ABU9TRT4</accession>
<name>A0ABU9TRT4_9GAMM</name>
<dbReference type="InterPro" id="IPR035923">
    <property type="entry name" value="TT1751-like_sf"/>
</dbReference>
<dbReference type="InterPro" id="IPR005180">
    <property type="entry name" value="DUF302"/>
</dbReference>